<feature type="compositionally biased region" description="Low complexity" evidence="1">
    <location>
        <begin position="89"/>
        <end position="119"/>
    </location>
</feature>
<reference evidence="3 4" key="1">
    <citation type="submission" date="2017-08" db="EMBL/GenBank/DDBJ databases">
        <title>Acidophilic green algal genome provides insights into adaptation to an acidic environment.</title>
        <authorList>
            <person name="Hirooka S."/>
            <person name="Hirose Y."/>
            <person name="Kanesaki Y."/>
            <person name="Higuchi S."/>
            <person name="Fujiwara T."/>
            <person name="Onuma R."/>
            <person name="Era A."/>
            <person name="Ohbayashi R."/>
            <person name="Uzuka A."/>
            <person name="Nozaki H."/>
            <person name="Yoshikawa H."/>
            <person name="Miyagishima S.Y."/>
        </authorList>
    </citation>
    <scope>NUCLEOTIDE SEQUENCE [LARGE SCALE GENOMIC DNA]</scope>
    <source>
        <strain evidence="3 4">NIES-2499</strain>
    </source>
</reference>
<dbReference type="InterPro" id="IPR002963">
    <property type="entry name" value="Expansin"/>
</dbReference>
<dbReference type="AlphaFoldDB" id="A0A250XMM7"/>
<sequence>MIFKDNYGQVIDREHDCISQDPVIITITDTCPCVKPDNQYSNKRWCCGDMNHFDLGVWAFKQMADPGKGVIGIKYRPVSCPANQSATAGSSSSSSSHDVGSSLSSGGESSKVSEMGGHP</sequence>
<evidence type="ECO:0000259" key="2">
    <source>
        <dbReference type="PROSITE" id="PS50842"/>
    </source>
</evidence>
<organism evidence="3 4">
    <name type="scientific">Chlamydomonas eustigma</name>
    <dbReference type="NCBI Taxonomy" id="1157962"/>
    <lineage>
        <taxon>Eukaryota</taxon>
        <taxon>Viridiplantae</taxon>
        <taxon>Chlorophyta</taxon>
        <taxon>core chlorophytes</taxon>
        <taxon>Chlorophyceae</taxon>
        <taxon>CS clade</taxon>
        <taxon>Chlamydomonadales</taxon>
        <taxon>Chlamydomonadaceae</taxon>
        <taxon>Chlamydomonas</taxon>
    </lineage>
</organism>
<name>A0A250XMM7_9CHLO</name>
<evidence type="ECO:0000313" key="4">
    <source>
        <dbReference type="Proteomes" id="UP000232323"/>
    </source>
</evidence>
<comment type="caution">
    <text evidence="3">The sequence shown here is derived from an EMBL/GenBank/DDBJ whole genome shotgun (WGS) entry which is preliminary data.</text>
</comment>
<dbReference type="EMBL" id="BEGY01000118">
    <property type="protein sequence ID" value="GAX84179.1"/>
    <property type="molecule type" value="Genomic_DNA"/>
</dbReference>
<gene>
    <name evidence="3" type="ORF">CEUSTIGMA_g11602.t1</name>
</gene>
<evidence type="ECO:0000256" key="1">
    <source>
        <dbReference type="SAM" id="MobiDB-lite"/>
    </source>
</evidence>
<dbReference type="SUPFAM" id="SSF50685">
    <property type="entry name" value="Barwin-like endoglucanases"/>
    <property type="match status" value="1"/>
</dbReference>
<keyword evidence="4" id="KW-1185">Reference proteome</keyword>
<feature type="region of interest" description="Disordered" evidence="1">
    <location>
        <begin position="81"/>
        <end position="119"/>
    </location>
</feature>
<dbReference type="Proteomes" id="UP000232323">
    <property type="component" value="Unassembled WGS sequence"/>
</dbReference>
<protein>
    <recommendedName>
        <fullName evidence="2">Expansin-like EG45 domain-containing protein</fullName>
    </recommendedName>
</protein>
<proteinExistence type="predicted"/>
<dbReference type="InterPro" id="IPR007112">
    <property type="entry name" value="Expansin/allergen_DPBB_dom"/>
</dbReference>
<dbReference type="PANTHER" id="PTHR31867">
    <property type="entry name" value="EXPANSIN-A15"/>
    <property type="match status" value="1"/>
</dbReference>
<accession>A0A250XMM7</accession>
<feature type="domain" description="Expansin-like EG45" evidence="2">
    <location>
        <begin position="17"/>
        <end position="85"/>
    </location>
</feature>
<dbReference type="InterPro" id="IPR009009">
    <property type="entry name" value="RlpA-like_DPBB"/>
</dbReference>
<dbReference type="InterPro" id="IPR036908">
    <property type="entry name" value="RlpA-like_sf"/>
</dbReference>
<dbReference type="Pfam" id="PF03330">
    <property type="entry name" value="DPBB_1"/>
    <property type="match status" value="1"/>
</dbReference>
<dbReference type="CDD" id="cd22271">
    <property type="entry name" value="DPBB_EXP_N-like"/>
    <property type="match status" value="1"/>
</dbReference>
<dbReference type="OrthoDB" id="5823761at2759"/>
<dbReference type="Gene3D" id="2.40.40.10">
    <property type="entry name" value="RlpA-like domain"/>
    <property type="match status" value="1"/>
</dbReference>
<evidence type="ECO:0000313" key="3">
    <source>
        <dbReference type="EMBL" id="GAX84179.1"/>
    </source>
</evidence>
<dbReference type="GO" id="GO:0009664">
    <property type="term" value="P:plant-type cell wall organization"/>
    <property type="evidence" value="ECO:0007669"/>
    <property type="project" value="InterPro"/>
</dbReference>
<dbReference type="PROSITE" id="PS50842">
    <property type="entry name" value="EXPANSIN_EG45"/>
    <property type="match status" value="1"/>
</dbReference>